<dbReference type="SMART" id="SM00382">
    <property type="entry name" value="AAA"/>
    <property type="match status" value="1"/>
</dbReference>
<feature type="transmembrane region" description="Helical" evidence="11">
    <location>
        <begin position="103"/>
        <end position="128"/>
    </location>
</feature>
<comment type="subcellular location">
    <subcellularLocation>
        <location evidence="11">Cell membrane</location>
        <topology evidence="11">Multi-pass membrane protein</topology>
    </subcellularLocation>
    <subcellularLocation>
        <location evidence="2">Cell membrane</location>
        <topology evidence="2">Peripheral membrane protein</topology>
    </subcellularLocation>
    <subcellularLocation>
        <location evidence="1">Membrane</location>
        <topology evidence="1">Multi-pass membrane protein</topology>
    </subcellularLocation>
</comment>
<dbReference type="PANTHER" id="PTHR43297">
    <property type="entry name" value="OLIGOPEPTIDE TRANSPORT ATP-BINDING PROTEIN APPD"/>
    <property type="match status" value="1"/>
</dbReference>
<organism evidence="15 16">
    <name type="scientific">Nonomuraea jiangxiensis</name>
    <dbReference type="NCBI Taxonomy" id="633440"/>
    <lineage>
        <taxon>Bacteria</taxon>
        <taxon>Bacillati</taxon>
        <taxon>Actinomycetota</taxon>
        <taxon>Actinomycetes</taxon>
        <taxon>Streptosporangiales</taxon>
        <taxon>Streptosporangiaceae</taxon>
        <taxon>Nonomuraea</taxon>
    </lineage>
</organism>
<keyword evidence="5" id="KW-1003">Cell membrane</keyword>
<feature type="transmembrane region" description="Helical" evidence="11">
    <location>
        <begin position="71"/>
        <end position="96"/>
    </location>
</feature>
<dbReference type="InterPro" id="IPR017871">
    <property type="entry name" value="ABC_transporter-like_CS"/>
</dbReference>
<dbReference type="SUPFAM" id="SSF161098">
    <property type="entry name" value="MetI-like"/>
    <property type="match status" value="1"/>
</dbReference>
<dbReference type="NCBIfam" id="TIGR01727">
    <property type="entry name" value="oligo_HPY"/>
    <property type="match status" value="1"/>
</dbReference>
<keyword evidence="9 11" id="KW-1133">Transmembrane helix</keyword>
<keyword evidence="10 11" id="KW-0472">Membrane</keyword>
<dbReference type="RefSeq" id="WP_090935169.1">
    <property type="nucleotide sequence ID" value="NZ_FNDJ01000011.1"/>
</dbReference>
<dbReference type="InterPro" id="IPR027417">
    <property type="entry name" value="P-loop_NTPase"/>
</dbReference>
<comment type="similarity">
    <text evidence="11">Belongs to the binding-protein-dependent transport system permease family.</text>
</comment>
<dbReference type="PROSITE" id="PS50928">
    <property type="entry name" value="ABC_TM1"/>
    <property type="match status" value="1"/>
</dbReference>
<feature type="region of interest" description="Disordered" evidence="12">
    <location>
        <begin position="613"/>
        <end position="797"/>
    </location>
</feature>
<feature type="transmembrane region" description="Helical" evidence="11">
    <location>
        <begin position="7"/>
        <end position="26"/>
    </location>
</feature>
<keyword evidence="6 11" id="KW-0812">Transmembrane</keyword>
<dbReference type="InterPro" id="IPR000515">
    <property type="entry name" value="MetI-like"/>
</dbReference>
<evidence type="ECO:0000259" key="14">
    <source>
        <dbReference type="PROSITE" id="PS50928"/>
    </source>
</evidence>
<protein>
    <submittedName>
        <fullName evidence="15">Peptide/nickel transport system permease protein</fullName>
    </submittedName>
</protein>
<dbReference type="InterPro" id="IPR050388">
    <property type="entry name" value="ABC_Ni/Peptide_Import"/>
</dbReference>
<dbReference type="FunFam" id="3.40.50.300:FF:000016">
    <property type="entry name" value="Oligopeptide ABC transporter ATP-binding component"/>
    <property type="match status" value="1"/>
</dbReference>
<gene>
    <name evidence="15" type="ORF">SAMN05421869_11131</name>
</gene>
<comment type="similarity">
    <text evidence="3">Belongs to the ABC transporter superfamily.</text>
</comment>
<evidence type="ECO:0000256" key="12">
    <source>
        <dbReference type="SAM" id="MobiDB-lite"/>
    </source>
</evidence>
<dbReference type="PROSITE" id="PS50893">
    <property type="entry name" value="ABC_TRANSPORTER_2"/>
    <property type="match status" value="1"/>
</dbReference>
<keyword evidence="7" id="KW-0547">Nucleotide-binding</keyword>
<evidence type="ECO:0000256" key="9">
    <source>
        <dbReference type="ARBA" id="ARBA00022989"/>
    </source>
</evidence>
<evidence type="ECO:0000259" key="13">
    <source>
        <dbReference type="PROSITE" id="PS50893"/>
    </source>
</evidence>
<dbReference type="Pfam" id="PF08352">
    <property type="entry name" value="oligo_HPY"/>
    <property type="match status" value="1"/>
</dbReference>
<dbReference type="PROSITE" id="PS00211">
    <property type="entry name" value="ABC_TRANSPORTER_1"/>
    <property type="match status" value="1"/>
</dbReference>
<feature type="compositionally biased region" description="Acidic residues" evidence="12">
    <location>
        <begin position="788"/>
        <end position="797"/>
    </location>
</feature>
<keyword evidence="8" id="KW-0067">ATP-binding</keyword>
<dbReference type="InterPro" id="IPR003439">
    <property type="entry name" value="ABC_transporter-like_ATP-bd"/>
</dbReference>
<proteinExistence type="inferred from homology"/>
<dbReference type="AlphaFoldDB" id="A0A1G8UMS7"/>
<dbReference type="Pfam" id="PF00528">
    <property type="entry name" value="BPD_transp_1"/>
    <property type="match status" value="1"/>
</dbReference>
<dbReference type="Gene3D" id="3.40.50.300">
    <property type="entry name" value="P-loop containing nucleotide triphosphate hydrolases"/>
    <property type="match status" value="1"/>
</dbReference>
<feature type="domain" description="ABC transporter" evidence="13">
    <location>
        <begin position="296"/>
        <end position="545"/>
    </location>
</feature>
<evidence type="ECO:0000313" key="16">
    <source>
        <dbReference type="Proteomes" id="UP000199202"/>
    </source>
</evidence>
<feature type="compositionally biased region" description="Basic and acidic residues" evidence="12">
    <location>
        <begin position="715"/>
        <end position="733"/>
    </location>
</feature>
<dbReference type="GO" id="GO:0005886">
    <property type="term" value="C:plasma membrane"/>
    <property type="evidence" value="ECO:0007669"/>
    <property type="project" value="UniProtKB-SubCell"/>
</dbReference>
<dbReference type="OrthoDB" id="9809030at2"/>
<sequence length="797" mass="86248">MRRRLGFGFWAAVAWIGVVLLAALLADLLPFPRYDETLAGPPRSGPSGAHPLGTDGLGRDMLSRIVYGARVSLGVGIGAVLLGLGIGAPLGILAGYRRRATDAVIMAVNDVAQAFPALVFALAVVAFAGANLRNVLIVLGVLGVPSWTRLIRGATLTYAEREFVLAARVLGTRDRRILWREIVPNVAVPAASYAFIGMAVIVVAEGSLAFLGLSVQAPTPTWGGMINEGRTLMETAPHVVLAPSLVMFLTVLSFNLVGDRLRSLTDVRESGLEPVRQAAPAPVDVDPPHPVRDCLLQVEDLRTHFVTPRGVVKAVDGVSFTLERGKTLAIVGESGSGKSMLIRSILGLLPGNSVRSGNVYLTGDDLTTFGPAEMRSVLGPRLGTVFQDPMTALNPVRTIGTQVTEPLRVHLGMGRRQARSEAVRLLASVGIPDPERMLRRYPHQLSGGMRQRVTIAMALSCGPDVLFADEPTTALDVTIQDQVLRLLHRLREERDMAVVLVSHDLSVVARWADEVIVMYAGKVVERGPAGEVFARARMPYTEALLQAAPRLTDPVHHRLRVIPGRPPDLTDLPTGCAFQPRCPYAQDRCTIESPPLIQDGHHYACWHPRNPTTKNTATKADPVTPNPNNRPDEKNHVAPNPNTRPTEDSDHPSHTDSHQDKESRLPPDPNSSLAEDGHLPSRMDSRPDEASHPTPDPNNHPTEDAHITPNTNTRPAEDDHHPSRMDSRPDEASHPTPDPNNHPTEDAHITPNTDSSPAEVGHLPSDTNSRPGEKSHLTPDPNNRQTEAVEEVESGGR</sequence>
<dbReference type="CDD" id="cd06261">
    <property type="entry name" value="TM_PBP2"/>
    <property type="match status" value="1"/>
</dbReference>
<evidence type="ECO:0000256" key="5">
    <source>
        <dbReference type="ARBA" id="ARBA00022475"/>
    </source>
</evidence>
<name>A0A1G8UMS7_9ACTN</name>
<feature type="transmembrane region" description="Helical" evidence="11">
    <location>
        <begin position="239"/>
        <end position="258"/>
    </location>
</feature>
<dbReference type="InterPro" id="IPR003593">
    <property type="entry name" value="AAA+_ATPase"/>
</dbReference>
<dbReference type="Proteomes" id="UP000199202">
    <property type="component" value="Unassembled WGS sequence"/>
</dbReference>
<evidence type="ECO:0000256" key="7">
    <source>
        <dbReference type="ARBA" id="ARBA00022741"/>
    </source>
</evidence>
<feature type="domain" description="ABC transmembrane type-1" evidence="14">
    <location>
        <begin position="69"/>
        <end position="258"/>
    </location>
</feature>
<dbReference type="SUPFAM" id="SSF52540">
    <property type="entry name" value="P-loop containing nucleoside triphosphate hydrolases"/>
    <property type="match status" value="1"/>
</dbReference>
<keyword evidence="16" id="KW-1185">Reference proteome</keyword>
<dbReference type="EMBL" id="FNDJ01000011">
    <property type="protein sequence ID" value="SDJ54777.1"/>
    <property type="molecule type" value="Genomic_DNA"/>
</dbReference>
<dbReference type="GO" id="GO:0016887">
    <property type="term" value="F:ATP hydrolysis activity"/>
    <property type="evidence" value="ECO:0007669"/>
    <property type="project" value="InterPro"/>
</dbReference>
<feature type="compositionally biased region" description="Basic and acidic residues" evidence="12">
    <location>
        <begin position="645"/>
        <end position="665"/>
    </location>
</feature>
<dbReference type="CDD" id="cd03257">
    <property type="entry name" value="ABC_NikE_OppD_transporters"/>
    <property type="match status" value="1"/>
</dbReference>
<dbReference type="Pfam" id="PF00005">
    <property type="entry name" value="ABC_tran"/>
    <property type="match status" value="1"/>
</dbReference>
<evidence type="ECO:0000256" key="6">
    <source>
        <dbReference type="ARBA" id="ARBA00022692"/>
    </source>
</evidence>
<dbReference type="InterPro" id="IPR013563">
    <property type="entry name" value="Oligopep_ABC_C"/>
</dbReference>
<dbReference type="Gene3D" id="1.10.3720.10">
    <property type="entry name" value="MetI-like"/>
    <property type="match status" value="1"/>
</dbReference>
<evidence type="ECO:0000313" key="15">
    <source>
        <dbReference type="EMBL" id="SDJ54777.1"/>
    </source>
</evidence>
<evidence type="ECO:0000256" key="1">
    <source>
        <dbReference type="ARBA" id="ARBA00004141"/>
    </source>
</evidence>
<dbReference type="InterPro" id="IPR035906">
    <property type="entry name" value="MetI-like_sf"/>
</dbReference>
<evidence type="ECO:0000256" key="2">
    <source>
        <dbReference type="ARBA" id="ARBA00004202"/>
    </source>
</evidence>
<feature type="transmembrane region" description="Helical" evidence="11">
    <location>
        <begin position="182"/>
        <end position="204"/>
    </location>
</feature>
<dbReference type="GO" id="GO:0015833">
    <property type="term" value="P:peptide transport"/>
    <property type="evidence" value="ECO:0007669"/>
    <property type="project" value="InterPro"/>
</dbReference>
<accession>A0A1G8UMS7</accession>
<dbReference type="STRING" id="633440.SAMN05421869_11131"/>
<evidence type="ECO:0000256" key="3">
    <source>
        <dbReference type="ARBA" id="ARBA00005417"/>
    </source>
</evidence>
<reference evidence="15 16" key="1">
    <citation type="submission" date="2016-10" db="EMBL/GenBank/DDBJ databases">
        <authorList>
            <person name="de Groot N.N."/>
        </authorList>
    </citation>
    <scope>NUCLEOTIDE SEQUENCE [LARGE SCALE GENOMIC DNA]</scope>
    <source>
        <strain evidence="15 16">CGMCC 4.6533</strain>
    </source>
</reference>
<evidence type="ECO:0000256" key="8">
    <source>
        <dbReference type="ARBA" id="ARBA00022840"/>
    </source>
</evidence>
<evidence type="ECO:0000256" key="10">
    <source>
        <dbReference type="ARBA" id="ARBA00023136"/>
    </source>
</evidence>
<evidence type="ECO:0000256" key="11">
    <source>
        <dbReference type="RuleBase" id="RU363032"/>
    </source>
</evidence>
<evidence type="ECO:0000256" key="4">
    <source>
        <dbReference type="ARBA" id="ARBA00022448"/>
    </source>
</evidence>
<dbReference type="PANTHER" id="PTHR43297:SF2">
    <property type="entry name" value="DIPEPTIDE TRANSPORT ATP-BINDING PROTEIN DPPD"/>
    <property type="match status" value="1"/>
</dbReference>
<feature type="compositionally biased region" description="Basic and acidic residues" evidence="12">
    <location>
        <begin position="675"/>
        <end position="691"/>
    </location>
</feature>
<dbReference type="GO" id="GO:0055085">
    <property type="term" value="P:transmembrane transport"/>
    <property type="evidence" value="ECO:0007669"/>
    <property type="project" value="InterPro"/>
</dbReference>
<dbReference type="GO" id="GO:0005524">
    <property type="term" value="F:ATP binding"/>
    <property type="evidence" value="ECO:0007669"/>
    <property type="project" value="UniProtKB-KW"/>
</dbReference>
<keyword evidence="4 11" id="KW-0813">Transport</keyword>